<feature type="compositionally biased region" description="Basic and acidic residues" evidence="3">
    <location>
        <begin position="29"/>
        <end position="54"/>
    </location>
</feature>
<dbReference type="GO" id="GO:0042393">
    <property type="term" value="F:histone binding"/>
    <property type="evidence" value="ECO:0007669"/>
    <property type="project" value="TreeGrafter"/>
</dbReference>
<comment type="caution">
    <text evidence="4">The sequence shown here is derived from an EMBL/GenBank/DDBJ whole genome shotgun (WGS) entry which is preliminary data.</text>
</comment>
<keyword evidence="2" id="KW-0175">Coiled coil</keyword>
<dbReference type="OrthoDB" id="6259853at2759"/>
<dbReference type="GO" id="GO:0003677">
    <property type="term" value="F:DNA binding"/>
    <property type="evidence" value="ECO:0007669"/>
    <property type="project" value="TreeGrafter"/>
</dbReference>
<feature type="compositionally biased region" description="Polar residues" evidence="3">
    <location>
        <begin position="101"/>
        <end position="112"/>
    </location>
</feature>
<sequence>MLKGSSQNLSFEELMAQAAAVAKTQDQALAEKSRQKRFEMEEKKRREERSEKALKQKQQQYEQWREEQKRNLAQASEMRPRPPRNLEKKTAEPKNKPRTKATGSTTATNNTRVAKRGKALADAAFVSPVGLKKKPVHISFEELMQKAKEVPASKSAAPPLARNDTRQKNVTQGETKMRPKVPENGKPSSTQRASAGTRDTSSIFLKRQTANPKPSETNSSGSQLSARERIRLLYQDPVQKIDRQKRDRRSISETQRELRHAKGIYSDDEDETKTRDKRVYDSRANARPTADRYSSTVTSPIARPSMKRRETSLRDYDSQLRTPTKPLRSEFQDSRVRPNSRSITPESRESRVRPPLPFQRMPFSRSMEMRRQQRRPPVEEEEEDEELASFIVDDEEEDFGGDYSAEIGRIFRYDKKKYTNERFSDDDMEADASEVLREEKRSERIGRREDLMEERLEMERLKKRKLKGK</sequence>
<gene>
    <name evidence="4" type="ORF">EC973_003834</name>
</gene>
<dbReference type="SMART" id="SM00784">
    <property type="entry name" value="SPT2"/>
    <property type="match status" value="1"/>
</dbReference>
<dbReference type="Pfam" id="PF08243">
    <property type="entry name" value="SPT2"/>
    <property type="match status" value="1"/>
</dbReference>
<evidence type="ECO:0000256" key="1">
    <source>
        <dbReference type="ARBA" id="ARBA00006461"/>
    </source>
</evidence>
<name>A0A8H7BX74_9FUNG</name>
<dbReference type="Proteomes" id="UP000605846">
    <property type="component" value="Unassembled WGS sequence"/>
</dbReference>
<feature type="region of interest" description="Disordered" evidence="3">
    <location>
        <begin position="20"/>
        <end position="115"/>
    </location>
</feature>
<dbReference type="PANTHER" id="PTHR22691:SF8">
    <property type="entry name" value="PROTEIN SPT2 HOMOLOG"/>
    <property type="match status" value="1"/>
</dbReference>
<feature type="compositionally biased region" description="Polar residues" evidence="3">
    <location>
        <begin position="186"/>
        <end position="225"/>
    </location>
</feature>
<dbReference type="GO" id="GO:0006334">
    <property type="term" value="P:nucleosome assembly"/>
    <property type="evidence" value="ECO:0007669"/>
    <property type="project" value="TreeGrafter"/>
</dbReference>
<dbReference type="EMBL" id="JABAYA010000022">
    <property type="protein sequence ID" value="KAF7729756.1"/>
    <property type="molecule type" value="Genomic_DNA"/>
</dbReference>
<feature type="compositionally biased region" description="Basic and acidic residues" evidence="3">
    <location>
        <begin position="78"/>
        <end position="95"/>
    </location>
</feature>
<dbReference type="PANTHER" id="PTHR22691">
    <property type="entry name" value="YEAST SPT2-RELATED"/>
    <property type="match status" value="1"/>
</dbReference>
<keyword evidence="5" id="KW-1185">Reference proteome</keyword>
<dbReference type="InterPro" id="IPR013256">
    <property type="entry name" value="Chromatin_SPT2"/>
</dbReference>
<feature type="compositionally biased region" description="Basic and acidic residues" evidence="3">
    <location>
        <begin position="327"/>
        <end position="336"/>
    </location>
</feature>
<evidence type="ECO:0000313" key="4">
    <source>
        <dbReference type="EMBL" id="KAF7729756.1"/>
    </source>
</evidence>
<dbReference type="GO" id="GO:0006360">
    <property type="term" value="P:transcription by RNA polymerase I"/>
    <property type="evidence" value="ECO:0007669"/>
    <property type="project" value="TreeGrafter"/>
</dbReference>
<accession>A0A8H7BX74</accession>
<feature type="region of interest" description="Disordered" evidence="3">
    <location>
        <begin position="147"/>
        <end position="395"/>
    </location>
</feature>
<evidence type="ECO:0000256" key="3">
    <source>
        <dbReference type="SAM" id="MobiDB-lite"/>
    </source>
</evidence>
<feature type="compositionally biased region" description="Basic and acidic residues" evidence="3">
    <location>
        <begin position="239"/>
        <end position="260"/>
    </location>
</feature>
<evidence type="ECO:0000256" key="2">
    <source>
        <dbReference type="ARBA" id="ARBA00023054"/>
    </source>
</evidence>
<dbReference type="AlphaFoldDB" id="A0A8H7BX74"/>
<feature type="compositionally biased region" description="Basic and acidic residues" evidence="3">
    <location>
        <begin position="307"/>
        <end position="318"/>
    </location>
</feature>
<evidence type="ECO:0000313" key="5">
    <source>
        <dbReference type="Proteomes" id="UP000605846"/>
    </source>
</evidence>
<organism evidence="4 5">
    <name type="scientific">Apophysomyces ossiformis</name>
    <dbReference type="NCBI Taxonomy" id="679940"/>
    <lineage>
        <taxon>Eukaryota</taxon>
        <taxon>Fungi</taxon>
        <taxon>Fungi incertae sedis</taxon>
        <taxon>Mucoromycota</taxon>
        <taxon>Mucoromycotina</taxon>
        <taxon>Mucoromycetes</taxon>
        <taxon>Mucorales</taxon>
        <taxon>Mucorineae</taxon>
        <taxon>Mucoraceae</taxon>
        <taxon>Apophysomyces</taxon>
    </lineage>
</organism>
<comment type="similarity">
    <text evidence="1">Belongs to the SPT2 family.</text>
</comment>
<dbReference type="GO" id="GO:0005730">
    <property type="term" value="C:nucleolus"/>
    <property type="evidence" value="ECO:0007669"/>
    <property type="project" value="TreeGrafter"/>
</dbReference>
<reference evidence="4" key="1">
    <citation type="submission" date="2020-01" db="EMBL/GenBank/DDBJ databases">
        <title>Genome Sequencing of Three Apophysomyces-Like Fungal Strains Confirms a Novel Fungal Genus in the Mucoromycota with divergent Burkholderia-like Endosymbiotic Bacteria.</title>
        <authorList>
            <person name="Stajich J.E."/>
            <person name="Macias A.M."/>
            <person name="Carter-House D."/>
            <person name="Lovett B."/>
            <person name="Kasson L.R."/>
            <person name="Berry K."/>
            <person name="Grigoriev I."/>
            <person name="Chang Y."/>
            <person name="Spatafora J."/>
            <person name="Kasson M.T."/>
        </authorList>
    </citation>
    <scope>NUCLEOTIDE SEQUENCE</scope>
    <source>
        <strain evidence="4">NRRL A-21654</strain>
    </source>
</reference>
<feature type="compositionally biased region" description="Basic and acidic residues" evidence="3">
    <location>
        <begin position="272"/>
        <end position="281"/>
    </location>
</feature>
<evidence type="ECO:0008006" key="6">
    <source>
        <dbReference type="Google" id="ProtNLM"/>
    </source>
</evidence>
<protein>
    <recommendedName>
        <fullName evidence="6">SPT2 chromatin protein</fullName>
    </recommendedName>
</protein>
<proteinExistence type="inferred from homology"/>
<feature type="compositionally biased region" description="Acidic residues" evidence="3">
    <location>
        <begin position="379"/>
        <end position="395"/>
    </location>
</feature>